<evidence type="ECO:0000256" key="1">
    <source>
        <dbReference type="SAM" id="MobiDB-lite"/>
    </source>
</evidence>
<evidence type="ECO:0000313" key="2">
    <source>
        <dbReference type="EMBL" id="KMQ84270.1"/>
    </source>
</evidence>
<comment type="caution">
    <text evidence="2">The sequence shown here is derived from an EMBL/GenBank/DDBJ whole genome shotgun (WGS) entry which is preliminary data.</text>
</comment>
<organism evidence="2 3">
    <name type="scientific">Lasius niger</name>
    <name type="common">Black garden ant</name>
    <dbReference type="NCBI Taxonomy" id="67767"/>
    <lineage>
        <taxon>Eukaryota</taxon>
        <taxon>Metazoa</taxon>
        <taxon>Ecdysozoa</taxon>
        <taxon>Arthropoda</taxon>
        <taxon>Hexapoda</taxon>
        <taxon>Insecta</taxon>
        <taxon>Pterygota</taxon>
        <taxon>Neoptera</taxon>
        <taxon>Endopterygota</taxon>
        <taxon>Hymenoptera</taxon>
        <taxon>Apocrita</taxon>
        <taxon>Aculeata</taxon>
        <taxon>Formicoidea</taxon>
        <taxon>Formicidae</taxon>
        <taxon>Formicinae</taxon>
        <taxon>Lasius</taxon>
        <taxon>Lasius</taxon>
    </lineage>
</organism>
<protein>
    <submittedName>
        <fullName evidence="2">Uncharacterized protein</fullName>
    </submittedName>
</protein>
<dbReference type="PaxDb" id="67767-A0A0J7MUV4"/>
<gene>
    <name evidence="2" type="ORF">RF55_18069</name>
</gene>
<keyword evidence="3" id="KW-1185">Reference proteome</keyword>
<dbReference type="AlphaFoldDB" id="A0A0J7MUV4"/>
<dbReference type="OrthoDB" id="7555411at2759"/>
<feature type="compositionally biased region" description="Polar residues" evidence="1">
    <location>
        <begin position="69"/>
        <end position="87"/>
    </location>
</feature>
<dbReference type="Proteomes" id="UP000036403">
    <property type="component" value="Unassembled WGS sequence"/>
</dbReference>
<feature type="region of interest" description="Disordered" evidence="1">
    <location>
        <begin position="1"/>
        <end position="107"/>
    </location>
</feature>
<dbReference type="EMBL" id="LBMM01016909">
    <property type="protein sequence ID" value="KMQ84270.1"/>
    <property type="molecule type" value="Genomic_DNA"/>
</dbReference>
<reference evidence="2 3" key="1">
    <citation type="submission" date="2015-04" db="EMBL/GenBank/DDBJ databases">
        <title>Lasius niger genome sequencing.</title>
        <authorList>
            <person name="Konorov E.A."/>
            <person name="Nikitin M.A."/>
            <person name="Kirill M.V."/>
            <person name="Chang P."/>
        </authorList>
    </citation>
    <scope>NUCLEOTIDE SEQUENCE [LARGE SCALE GENOMIC DNA]</scope>
    <source>
        <tissue evidence="2">Whole</tissue>
    </source>
</reference>
<feature type="non-terminal residue" evidence="2">
    <location>
        <position position="134"/>
    </location>
</feature>
<accession>A0A0J7MUV4</accession>
<feature type="compositionally biased region" description="Polar residues" evidence="1">
    <location>
        <begin position="42"/>
        <end position="60"/>
    </location>
</feature>
<sequence>MPLQQEQEMNVDDSVISRQPSVSSNDNKHATAAEDTSEDGDQNINGPISPDSPKNNNDADTSMDDISVVNRTDFNTASISDGSNSSAENERQSVSDVAANDDASDLEEDMFQDYDEFLESVGNVDFVPPEGNEQ</sequence>
<feature type="compositionally biased region" description="Polar residues" evidence="1">
    <location>
        <begin position="16"/>
        <end position="25"/>
    </location>
</feature>
<evidence type="ECO:0000313" key="3">
    <source>
        <dbReference type="Proteomes" id="UP000036403"/>
    </source>
</evidence>
<name>A0A0J7MUV4_LASNI</name>
<proteinExistence type="predicted"/>